<dbReference type="EMBL" id="CP003382">
    <property type="protein sequence ID" value="AFZ67347.1"/>
    <property type="molecule type" value="Genomic_DNA"/>
</dbReference>
<dbReference type="Proteomes" id="UP000010467">
    <property type="component" value="Chromosome"/>
</dbReference>
<dbReference type="eggNOG" id="ENOG502ZDRH">
    <property type="taxonomic scope" value="Bacteria"/>
</dbReference>
<protein>
    <recommendedName>
        <fullName evidence="1">Pvc16 N-terminal domain-containing protein</fullName>
    </recommendedName>
</protein>
<dbReference type="InterPro" id="IPR025351">
    <property type="entry name" value="Pvc16_N"/>
</dbReference>
<gene>
    <name evidence="2" type="ordered locus">Deipe_1831</name>
</gene>
<reference evidence="3" key="1">
    <citation type="submission" date="2012-03" db="EMBL/GenBank/DDBJ databases">
        <title>Complete sequence of chromosome of Deinococcus peraridilitoris DSM 19664.</title>
        <authorList>
            <person name="Lucas S."/>
            <person name="Copeland A."/>
            <person name="Lapidus A."/>
            <person name="Glavina del Rio T."/>
            <person name="Dalin E."/>
            <person name="Tice H."/>
            <person name="Bruce D."/>
            <person name="Goodwin L."/>
            <person name="Pitluck S."/>
            <person name="Peters L."/>
            <person name="Mikhailova N."/>
            <person name="Lu M."/>
            <person name="Kyrpides N."/>
            <person name="Mavromatis K."/>
            <person name="Ivanova N."/>
            <person name="Brettin T."/>
            <person name="Detter J.C."/>
            <person name="Han C."/>
            <person name="Larimer F."/>
            <person name="Land M."/>
            <person name="Hauser L."/>
            <person name="Markowitz V."/>
            <person name="Cheng J.-F."/>
            <person name="Hugenholtz P."/>
            <person name="Woyke T."/>
            <person name="Wu D."/>
            <person name="Pukall R."/>
            <person name="Steenblock K."/>
            <person name="Brambilla E."/>
            <person name="Klenk H.-P."/>
            <person name="Eisen J.A."/>
        </authorList>
    </citation>
    <scope>NUCLEOTIDE SEQUENCE [LARGE SCALE GENOMIC DNA]</scope>
    <source>
        <strain evidence="3">DSM 19664 / LMG 22246 / CIP 109416 / KR-200</strain>
    </source>
</reference>
<keyword evidence="3" id="KW-1185">Reference proteome</keyword>
<dbReference type="Pfam" id="PF14065">
    <property type="entry name" value="Pvc16_N"/>
    <property type="match status" value="1"/>
</dbReference>
<dbReference type="AlphaFoldDB" id="L0A2D0"/>
<name>L0A2D0_DEIPD</name>
<proteinExistence type="predicted"/>
<evidence type="ECO:0000259" key="1">
    <source>
        <dbReference type="Pfam" id="PF14065"/>
    </source>
</evidence>
<accession>L0A2D0</accession>
<evidence type="ECO:0000313" key="2">
    <source>
        <dbReference type="EMBL" id="AFZ67347.1"/>
    </source>
</evidence>
<evidence type="ECO:0000313" key="3">
    <source>
        <dbReference type="Proteomes" id="UP000010467"/>
    </source>
</evidence>
<organism evidence="2 3">
    <name type="scientific">Deinococcus peraridilitoris (strain DSM 19664 / LMG 22246 / CIP 109416 / KR-200)</name>
    <dbReference type="NCBI Taxonomy" id="937777"/>
    <lineage>
        <taxon>Bacteria</taxon>
        <taxon>Thermotogati</taxon>
        <taxon>Deinococcota</taxon>
        <taxon>Deinococci</taxon>
        <taxon>Deinococcales</taxon>
        <taxon>Deinococcaceae</taxon>
        <taxon>Deinococcus</taxon>
    </lineage>
</organism>
<dbReference type="OrthoDB" id="59243at2"/>
<dbReference type="RefSeq" id="WP_015235652.1">
    <property type="nucleotide sequence ID" value="NC_019793.1"/>
</dbReference>
<dbReference type="STRING" id="937777.Deipe_1831"/>
<sequence length="274" mass="30900">MIGSIQDALRAMIYRDARLPPAEVDVRFAAPTREFTSGVNRPTINFYLYDMIENVRLRSHDLDVRRNGQFDSRRLRPRRMDLKYLVNVFFKSQVGEMDEQEWLLLWRVLATLMRHAEWAEADLPESVRALDVGILGSVSQPDHNARLSDVWSGLGNHARPSLHYVLTVPLDLNIEFHTPLVLGQETSFRRSDTGDIAGERTRFGWQLLAPDGRGVAGAEVRLEGGLSVTTTDAGGAFFLRVGSEEARALQVRLPGSNAWHNARSLPGDYRVVLH</sequence>
<dbReference type="HOGENOM" id="CLU_082097_0_0_0"/>
<dbReference type="KEGG" id="dpd:Deipe_1831"/>
<dbReference type="PATRIC" id="fig|937777.3.peg.1832"/>
<feature type="domain" description="Pvc16 N-terminal" evidence="1">
    <location>
        <begin position="6"/>
        <end position="171"/>
    </location>
</feature>